<proteinExistence type="predicted"/>
<accession>A0A2P2PZI7</accession>
<evidence type="ECO:0000313" key="1">
    <source>
        <dbReference type="EMBL" id="MBX60134.1"/>
    </source>
</evidence>
<organism evidence="1">
    <name type="scientific">Rhizophora mucronata</name>
    <name type="common">Asiatic mangrove</name>
    <dbReference type="NCBI Taxonomy" id="61149"/>
    <lineage>
        <taxon>Eukaryota</taxon>
        <taxon>Viridiplantae</taxon>
        <taxon>Streptophyta</taxon>
        <taxon>Embryophyta</taxon>
        <taxon>Tracheophyta</taxon>
        <taxon>Spermatophyta</taxon>
        <taxon>Magnoliopsida</taxon>
        <taxon>eudicotyledons</taxon>
        <taxon>Gunneridae</taxon>
        <taxon>Pentapetalae</taxon>
        <taxon>rosids</taxon>
        <taxon>fabids</taxon>
        <taxon>Malpighiales</taxon>
        <taxon>Rhizophoraceae</taxon>
        <taxon>Rhizophora</taxon>
    </lineage>
</organism>
<sequence length="31" mass="3664">MQSTLAFSLRVFISLRFKYLSISTFFCNQSQ</sequence>
<dbReference type="EMBL" id="GGEC01079650">
    <property type="protein sequence ID" value="MBX60134.1"/>
    <property type="molecule type" value="Transcribed_RNA"/>
</dbReference>
<protein>
    <submittedName>
        <fullName evidence="1">Uncharacterized protein</fullName>
    </submittedName>
</protein>
<dbReference type="AlphaFoldDB" id="A0A2P2PZI7"/>
<reference evidence="1" key="1">
    <citation type="submission" date="2018-02" db="EMBL/GenBank/DDBJ databases">
        <title>Rhizophora mucronata_Transcriptome.</title>
        <authorList>
            <person name="Meera S.P."/>
            <person name="Sreeshan A."/>
            <person name="Augustine A."/>
        </authorList>
    </citation>
    <scope>NUCLEOTIDE SEQUENCE</scope>
    <source>
        <tissue evidence="1">Leaf</tissue>
    </source>
</reference>
<name>A0A2P2PZI7_RHIMU</name>